<dbReference type="EMBL" id="JACARM010000003">
    <property type="protein sequence ID" value="NWE05936.1"/>
    <property type="molecule type" value="Genomic_DNA"/>
</dbReference>
<dbReference type="EMBL" id="JACARL010000103">
    <property type="protein sequence ID" value="NWE83990.1"/>
    <property type="molecule type" value="Genomic_DNA"/>
</dbReference>
<reference evidence="6 7" key="2">
    <citation type="submission" date="2020-04" db="EMBL/GenBank/DDBJ databases">
        <title>Molecular characterization of pseudomonads from Agaricus bisporus reveal novel blotch 2 pathogens in Western Europe.</title>
        <authorList>
            <person name="Taparia T."/>
            <person name="Krijger M."/>
            <person name="Haynes E."/>
            <person name="Elpinstone J.G."/>
            <person name="Noble R."/>
            <person name="Van Der Wolf J."/>
        </authorList>
    </citation>
    <scope>NUCLEOTIDE SEQUENCE [LARGE SCALE GENOMIC DNA]</scope>
    <source>
        <strain evidence="3 7">K6002</strain>
        <strain evidence="2 6">K7002</strain>
    </source>
</reference>
<evidence type="ECO:0000313" key="4">
    <source>
        <dbReference type="EMBL" id="TLG88200.1"/>
    </source>
</evidence>
<reference evidence="4 5" key="1">
    <citation type="submission" date="2019-05" db="EMBL/GenBank/DDBJ databases">
        <title>Pseudomonas edaphica sp. nov., isolated from rhizospheric soil of Cistus ladanifer L. in Spain.</title>
        <authorList>
            <person name="Peix A."/>
        </authorList>
    </citation>
    <scope>NUCLEOTIDE SEQUENCE [LARGE SCALE GENOMIC DNA]</scope>
    <source>
        <strain evidence="4 5">RD25</strain>
    </source>
</reference>
<dbReference type="EMBL" id="VBVZ01000605">
    <property type="protein sequence ID" value="TLG88200.1"/>
    <property type="molecule type" value="Genomic_DNA"/>
</dbReference>
<comment type="caution">
    <text evidence="3">The sequence shown here is derived from an EMBL/GenBank/DDBJ whole genome shotgun (WGS) entry which is preliminary data.</text>
</comment>
<evidence type="ECO:0000313" key="3">
    <source>
        <dbReference type="EMBL" id="NWE83990.1"/>
    </source>
</evidence>
<dbReference type="Proteomes" id="UP000563268">
    <property type="component" value="Unassembled WGS sequence"/>
</dbReference>
<name>A0A5R8QT07_9PSED</name>
<evidence type="ECO:0000313" key="7">
    <source>
        <dbReference type="Proteomes" id="UP000590218"/>
    </source>
</evidence>
<proteinExistence type="predicted"/>
<evidence type="ECO:0000256" key="1">
    <source>
        <dbReference type="SAM" id="MobiDB-lite"/>
    </source>
</evidence>
<keyword evidence="5" id="KW-1185">Reference proteome</keyword>
<accession>A0A5R8QT07</accession>
<gene>
    <name evidence="4" type="ORF">FEM54_27435</name>
    <name evidence="2" type="ORF">HX788_02445</name>
    <name evidence="3" type="ORF">HX795_17965</name>
</gene>
<dbReference type="Proteomes" id="UP000590218">
    <property type="component" value="Unassembled WGS sequence"/>
</dbReference>
<feature type="region of interest" description="Disordered" evidence="1">
    <location>
        <begin position="25"/>
        <end position="49"/>
    </location>
</feature>
<sequence length="49" mass="5269">MNATRSASAPDVYFMVAVCGRPSGLPGSSYPRSANPHTATTHSFRSDRR</sequence>
<dbReference type="AlphaFoldDB" id="A0A5R8QT07"/>
<evidence type="ECO:0000313" key="2">
    <source>
        <dbReference type="EMBL" id="NWE05936.1"/>
    </source>
</evidence>
<organism evidence="3 7">
    <name type="scientific">Pseudomonas edaphica</name>
    <dbReference type="NCBI Taxonomy" id="2006980"/>
    <lineage>
        <taxon>Bacteria</taxon>
        <taxon>Pseudomonadati</taxon>
        <taxon>Pseudomonadota</taxon>
        <taxon>Gammaproteobacteria</taxon>
        <taxon>Pseudomonadales</taxon>
        <taxon>Pseudomonadaceae</taxon>
        <taxon>Pseudomonas</taxon>
    </lineage>
</organism>
<evidence type="ECO:0000313" key="5">
    <source>
        <dbReference type="Proteomes" id="UP000304941"/>
    </source>
</evidence>
<feature type="compositionally biased region" description="Polar residues" evidence="1">
    <location>
        <begin position="30"/>
        <end position="43"/>
    </location>
</feature>
<protein>
    <submittedName>
        <fullName evidence="3">Ash family protein</fullName>
    </submittedName>
</protein>
<dbReference type="Proteomes" id="UP000304941">
    <property type="component" value="Unassembled WGS sequence"/>
</dbReference>
<evidence type="ECO:0000313" key="6">
    <source>
        <dbReference type="Proteomes" id="UP000563268"/>
    </source>
</evidence>